<organism evidence="2 3">
    <name type="scientific">Tautonia sociabilis</name>
    <dbReference type="NCBI Taxonomy" id="2080755"/>
    <lineage>
        <taxon>Bacteria</taxon>
        <taxon>Pseudomonadati</taxon>
        <taxon>Planctomycetota</taxon>
        <taxon>Planctomycetia</taxon>
        <taxon>Isosphaerales</taxon>
        <taxon>Isosphaeraceae</taxon>
        <taxon>Tautonia</taxon>
    </lineage>
</organism>
<evidence type="ECO:0000256" key="1">
    <source>
        <dbReference type="SAM" id="MobiDB-lite"/>
    </source>
</evidence>
<keyword evidence="3" id="KW-1185">Reference proteome</keyword>
<dbReference type="Gene3D" id="2.20.28.160">
    <property type="match status" value="1"/>
</dbReference>
<dbReference type="Proteomes" id="UP000280296">
    <property type="component" value="Unassembled WGS sequence"/>
</dbReference>
<protein>
    <submittedName>
        <fullName evidence="2">Uncharacterized protein</fullName>
    </submittedName>
</protein>
<evidence type="ECO:0000313" key="3">
    <source>
        <dbReference type="Proteomes" id="UP000280296"/>
    </source>
</evidence>
<dbReference type="AlphaFoldDB" id="A0A432MMJ6"/>
<sequence length="89" mass="9865">MAIIDIECAECGASLKVDEALLGSTMTCPDCKMPTFVERAGAYDLADEPRRRPGRSSSSSSSSSPRPEPPETEEQRRIRERMERWAGDC</sequence>
<feature type="region of interest" description="Disordered" evidence="1">
    <location>
        <begin position="42"/>
        <end position="89"/>
    </location>
</feature>
<proteinExistence type="predicted"/>
<comment type="caution">
    <text evidence="2">The sequence shown here is derived from an EMBL/GenBank/DDBJ whole genome shotgun (WGS) entry which is preliminary data.</text>
</comment>
<dbReference type="EMBL" id="RYZH01000008">
    <property type="protein sequence ID" value="RUL88642.1"/>
    <property type="molecule type" value="Genomic_DNA"/>
</dbReference>
<reference evidence="2 3" key="1">
    <citation type="submission" date="2018-12" db="EMBL/GenBank/DDBJ databases">
        <authorList>
            <person name="Toschakov S.V."/>
        </authorList>
    </citation>
    <scope>NUCLEOTIDE SEQUENCE [LARGE SCALE GENOMIC DNA]</scope>
    <source>
        <strain evidence="2 3">GM2012</strain>
    </source>
</reference>
<accession>A0A432MMJ6</accession>
<gene>
    <name evidence="2" type="ORF">TsocGM_05755</name>
</gene>
<name>A0A432MMJ6_9BACT</name>
<feature type="compositionally biased region" description="Low complexity" evidence="1">
    <location>
        <begin position="55"/>
        <end position="65"/>
    </location>
</feature>
<evidence type="ECO:0000313" key="2">
    <source>
        <dbReference type="EMBL" id="RUL88642.1"/>
    </source>
</evidence>
<dbReference type="RefSeq" id="WP_126724349.1">
    <property type="nucleotide sequence ID" value="NZ_RYZH01000008.1"/>
</dbReference>
<feature type="compositionally biased region" description="Basic and acidic residues" evidence="1">
    <location>
        <begin position="73"/>
        <end position="89"/>
    </location>
</feature>
<reference evidence="2 3" key="2">
    <citation type="submission" date="2019-01" db="EMBL/GenBank/DDBJ databases">
        <title>Tautonia sociabilis, a novel thermotolerant planctomycete of Isosphaeraceae family, isolated from a 4000 m deep subterranean habitat.</title>
        <authorList>
            <person name="Kovaleva O.L."/>
            <person name="Elcheninov A.G."/>
            <person name="Van Heerden E."/>
            <person name="Toshchakov S.V."/>
            <person name="Novikov A."/>
            <person name="Bonch-Osmolovskaya E.A."/>
            <person name="Kublanov I.V."/>
        </authorList>
    </citation>
    <scope>NUCLEOTIDE SEQUENCE [LARGE SCALE GENOMIC DNA]</scope>
    <source>
        <strain evidence="2 3">GM2012</strain>
    </source>
</reference>